<accession>A0A0G4F5L9</accession>
<keyword evidence="2" id="KW-1185">Reference proteome</keyword>
<evidence type="ECO:0000313" key="2">
    <source>
        <dbReference type="Proteomes" id="UP000041254"/>
    </source>
</evidence>
<dbReference type="EMBL" id="CDMY01000377">
    <property type="protein sequence ID" value="CEM07780.1"/>
    <property type="molecule type" value="Genomic_DNA"/>
</dbReference>
<dbReference type="InParanoid" id="A0A0G4F5L9"/>
<reference evidence="1 2" key="1">
    <citation type="submission" date="2014-11" db="EMBL/GenBank/DDBJ databases">
        <authorList>
            <person name="Zhu J."/>
            <person name="Qi W."/>
            <person name="Song R."/>
        </authorList>
    </citation>
    <scope>NUCLEOTIDE SEQUENCE [LARGE SCALE GENOMIC DNA]</scope>
</reference>
<dbReference type="Proteomes" id="UP000041254">
    <property type="component" value="Unassembled WGS sequence"/>
</dbReference>
<gene>
    <name evidence="1" type="ORF">Vbra_4181</name>
</gene>
<proteinExistence type="predicted"/>
<protein>
    <submittedName>
        <fullName evidence="1">Uncharacterized protein</fullName>
    </submittedName>
</protein>
<dbReference type="VEuPathDB" id="CryptoDB:Vbra_4181"/>
<dbReference type="PhylomeDB" id="A0A0G4F5L9"/>
<evidence type="ECO:0000313" key="1">
    <source>
        <dbReference type="EMBL" id="CEM07780.1"/>
    </source>
</evidence>
<dbReference type="AlphaFoldDB" id="A0A0G4F5L9"/>
<sequence length="411" mass="44850">MATASCLVAACRSQARPASPYCHESPRFVTIAAISPSFDDHSLVAMSSRPANGRPPTAPLVAVPPLRSAAISKAADMAMSADPNRRAALHLQINGSNAGEVAEILMLVEQHIDKAISRLGLADVLAFDIGGDVGAGLKVVYVLERGSGEEWRAMGRFLRMAFIYRLTPANATRPLQLSADSLPTAAAFHQLPLAMAIYKIIGHLLTHHTHSLALQHADNGAYRIGNESFRVVPLDELPSGHRYAEGYKRTDPVIRWGALFSRSFSAYLMARLLSWWSGGEGVSHRKVVHQLIDRRYDRLRGTDAITEDQGIAVDYRCDGGHLNAGATDRRYVIVSGFRPGETVAAHLQVSVSTTGLWIGYDIIMLRTTEAPGADRSHPLAHRFPISEPLCRRVLRRFGLESDVIDRGRVVG</sequence>
<name>A0A0G4F5L9_VITBC</name>
<organism evidence="1 2">
    <name type="scientific">Vitrella brassicaformis (strain CCMP3155)</name>
    <dbReference type="NCBI Taxonomy" id="1169540"/>
    <lineage>
        <taxon>Eukaryota</taxon>
        <taxon>Sar</taxon>
        <taxon>Alveolata</taxon>
        <taxon>Colpodellida</taxon>
        <taxon>Vitrellaceae</taxon>
        <taxon>Vitrella</taxon>
    </lineage>
</organism>